<feature type="domain" description="Thiamine pyrophosphate enzyme central" evidence="4">
    <location>
        <begin position="215"/>
        <end position="352"/>
    </location>
</feature>
<organism evidence="7 8">
    <name type="scientific">Nonomuraea cypriaca</name>
    <dbReference type="NCBI Taxonomy" id="1187855"/>
    <lineage>
        <taxon>Bacteria</taxon>
        <taxon>Bacillati</taxon>
        <taxon>Actinomycetota</taxon>
        <taxon>Actinomycetes</taxon>
        <taxon>Streptosporangiales</taxon>
        <taxon>Streptosporangiaceae</taxon>
        <taxon>Nonomuraea</taxon>
    </lineage>
</organism>
<evidence type="ECO:0000259" key="4">
    <source>
        <dbReference type="Pfam" id="PF00205"/>
    </source>
</evidence>
<dbReference type="CDD" id="cd00568">
    <property type="entry name" value="TPP_enzymes"/>
    <property type="match status" value="1"/>
</dbReference>
<dbReference type="GO" id="GO:0009099">
    <property type="term" value="P:L-valine biosynthetic process"/>
    <property type="evidence" value="ECO:0007669"/>
    <property type="project" value="TreeGrafter"/>
</dbReference>
<dbReference type="InterPro" id="IPR012000">
    <property type="entry name" value="Thiamin_PyroP_enz_cen_dom"/>
</dbReference>
<gene>
    <name evidence="7" type="ORF">ITP53_01360</name>
</gene>
<proteinExistence type="inferred from homology"/>
<keyword evidence="8" id="KW-1185">Reference proteome</keyword>
<dbReference type="InterPro" id="IPR012001">
    <property type="entry name" value="Thiamin_PyroP_enz_TPP-bd_dom"/>
</dbReference>
<evidence type="ECO:0000259" key="5">
    <source>
        <dbReference type="Pfam" id="PF02775"/>
    </source>
</evidence>
<feature type="domain" description="Thiamine pyrophosphate enzyme N-terminal TPP-binding" evidence="6">
    <location>
        <begin position="21"/>
        <end position="138"/>
    </location>
</feature>
<reference evidence="7" key="1">
    <citation type="submission" date="2020-11" db="EMBL/GenBank/DDBJ databases">
        <title>Whole-genome analyses of Nonomuraea sp. K274.</title>
        <authorList>
            <person name="Veyisoglu A."/>
        </authorList>
    </citation>
    <scope>NUCLEOTIDE SEQUENCE</scope>
    <source>
        <strain evidence="7">K274</strain>
    </source>
</reference>
<dbReference type="CDD" id="cd07035">
    <property type="entry name" value="TPP_PYR_POX_like"/>
    <property type="match status" value="1"/>
</dbReference>
<dbReference type="GO" id="GO:0050660">
    <property type="term" value="F:flavin adenine dinucleotide binding"/>
    <property type="evidence" value="ECO:0007669"/>
    <property type="project" value="TreeGrafter"/>
</dbReference>
<dbReference type="Pfam" id="PF00205">
    <property type="entry name" value="TPP_enzyme_M"/>
    <property type="match status" value="1"/>
</dbReference>
<evidence type="ECO:0000313" key="8">
    <source>
        <dbReference type="Proteomes" id="UP000605361"/>
    </source>
</evidence>
<dbReference type="GO" id="GO:0030976">
    <property type="term" value="F:thiamine pyrophosphate binding"/>
    <property type="evidence" value="ECO:0007669"/>
    <property type="project" value="InterPro"/>
</dbReference>
<dbReference type="GO" id="GO:0005948">
    <property type="term" value="C:acetolactate synthase complex"/>
    <property type="evidence" value="ECO:0007669"/>
    <property type="project" value="TreeGrafter"/>
</dbReference>
<dbReference type="Gene3D" id="3.40.50.1220">
    <property type="entry name" value="TPP-binding domain"/>
    <property type="match status" value="1"/>
</dbReference>
<dbReference type="InterPro" id="IPR029035">
    <property type="entry name" value="DHS-like_NAD/FAD-binding_dom"/>
</dbReference>
<dbReference type="SUPFAM" id="SSF52467">
    <property type="entry name" value="DHS-like NAD/FAD-binding domain"/>
    <property type="match status" value="1"/>
</dbReference>
<dbReference type="InterPro" id="IPR045229">
    <property type="entry name" value="TPP_enz"/>
</dbReference>
<feature type="domain" description="Thiamine pyrophosphate enzyme TPP-binding" evidence="5">
    <location>
        <begin position="408"/>
        <end position="554"/>
    </location>
</feature>
<dbReference type="InterPro" id="IPR029061">
    <property type="entry name" value="THDP-binding"/>
</dbReference>
<dbReference type="SUPFAM" id="SSF52518">
    <property type="entry name" value="Thiamin diphosphate-binding fold (THDP-binding)"/>
    <property type="match status" value="2"/>
</dbReference>
<evidence type="ECO:0000259" key="6">
    <source>
        <dbReference type="Pfam" id="PF02776"/>
    </source>
</evidence>
<protein>
    <submittedName>
        <fullName evidence="7">Thiamine pyrophosphate-binding protein</fullName>
    </submittedName>
</protein>
<evidence type="ECO:0000256" key="2">
    <source>
        <dbReference type="ARBA" id="ARBA00023052"/>
    </source>
</evidence>
<evidence type="ECO:0000313" key="7">
    <source>
        <dbReference type="EMBL" id="MBF8184415.1"/>
    </source>
</evidence>
<dbReference type="Pfam" id="PF02775">
    <property type="entry name" value="TPP_enzyme_C"/>
    <property type="match status" value="1"/>
</dbReference>
<keyword evidence="2 3" id="KW-0786">Thiamine pyrophosphate</keyword>
<dbReference type="EMBL" id="JADOGI010000002">
    <property type="protein sequence ID" value="MBF8184415.1"/>
    <property type="molecule type" value="Genomic_DNA"/>
</dbReference>
<sequence length="582" mass="60861">MAPDDQPGTLIDETITSFTGRGADLLVECLVTAGVQVIFGLPGDTGVMFYDALAQRTGDVRHVLTRDERHAAIMADAYARATNEVGVVEVSSGGGCTYVIGGLGEAYASGVPVLVISSDIHESSRGSGALTEIDQIALFSAVTKWSARVDVAADIPGLLSEAMAQATTGRPGPVALIIAENVLDEGVSGLDLRSAPGRTTPRVPAHRPVPQVDEVETAAALIADARRPVLYAGSGVHSSGAANELLALAEKLSAPVATSIHGKGAIPETHELSLGVAGNNGGSPPANDALSEADVVLFVGTRANATDTNSFRSPPRSGVEVIHLDIDRSRAGRNYPGSLPLVGDAAATLRELVKKVAGRRTEPPWWTGRAARPEEFPPAPEGMIIPEEVVRQVAAVLGSDMTVVADPGTPTPNVAAYWTCTAPGRSVLIPRGHGPMGWAIPAAVGAALAVPDRPVVGFTADGSFAMASGELETIARLGLPICLIQMTNNSFGWIKMLQHLYAEKRYFGVDPGPIDAVAVAEASGLRALRAHDSEELREALRAFRNAPSPLYVDVTVPHMIDYLPPVPFWRDAVENGGARPVY</sequence>
<accession>A0A931EVQ9</accession>
<dbReference type="PANTHER" id="PTHR18968">
    <property type="entry name" value="THIAMINE PYROPHOSPHATE ENZYMES"/>
    <property type="match status" value="1"/>
</dbReference>
<evidence type="ECO:0000256" key="3">
    <source>
        <dbReference type="RuleBase" id="RU362132"/>
    </source>
</evidence>
<dbReference type="PANTHER" id="PTHR18968:SF13">
    <property type="entry name" value="ACETOLACTATE SYNTHASE CATALYTIC SUBUNIT, MITOCHONDRIAL"/>
    <property type="match status" value="1"/>
</dbReference>
<name>A0A931EVQ9_9ACTN</name>
<dbReference type="InterPro" id="IPR011766">
    <property type="entry name" value="TPP_enzyme_TPP-bd"/>
</dbReference>
<dbReference type="GO" id="GO:0000287">
    <property type="term" value="F:magnesium ion binding"/>
    <property type="evidence" value="ECO:0007669"/>
    <property type="project" value="InterPro"/>
</dbReference>
<dbReference type="Pfam" id="PF02776">
    <property type="entry name" value="TPP_enzyme_N"/>
    <property type="match status" value="1"/>
</dbReference>
<dbReference type="AlphaFoldDB" id="A0A931EVQ9"/>
<dbReference type="Proteomes" id="UP000605361">
    <property type="component" value="Unassembled WGS sequence"/>
</dbReference>
<dbReference type="Gene3D" id="3.40.50.970">
    <property type="match status" value="2"/>
</dbReference>
<evidence type="ECO:0000256" key="1">
    <source>
        <dbReference type="ARBA" id="ARBA00007812"/>
    </source>
</evidence>
<comment type="caution">
    <text evidence="7">The sequence shown here is derived from an EMBL/GenBank/DDBJ whole genome shotgun (WGS) entry which is preliminary data.</text>
</comment>
<dbReference type="GO" id="GO:0003984">
    <property type="term" value="F:acetolactate synthase activity"/>
    <property type="evidence" value="ECO:0007669"/>
    <property type="project" value="TreeGrafter"/>
</dbReference>
<dbReference type="GO" id="GO:0009097">
    <property type="term" value="P:isoleucine biosynthetic process"/>
    <property type="evidence" value="ECO:0007669"/>
    <property type="project" value="TreeGrafter"/>
</dbReference>
<comment type="similarity">
    <text evidence="1 3">Belongs to the TPP enzyme family.</text>
</comment>